<dbReference type="InterPro" id="IPR002346">
    <property type="entry name" value="Mopterin_DH_FAD-bd"/>
</dbReference>
<dbReference type="InterPro" id="IPR016166">
    <property type="entry name" value="FAD-bd_PCMH"/>
</dbReference>
<dbReference type="SUPFAM" id="SSF56176">
    <property type="entry name" value="FAD-binding/transporter-associated domain-like"/>
    <property type="match status" value="1"/>
</dbReference>
<accession>A0A7I7LAH2</accession>
<dbReference type="Pfam" id="PF13478">
    <property type="entry name" value="XdhC_C"/>
    <property type="match status" value="1"/>
</dbReference>
<organism evidence="3 4">
    <name type="scientific">Mycobacterium shottsii</name>
    <dbReference type="NCBI Taxonomy" id="133549"/>
    <lineage>
        <taxon>Bacteria</taxon>
        <taxon>Bacillati</taxon>
        <taxon>Actinomycetota</taxon>
        <taxon>Actinomycetes</taxon>
        <taxon>Mycobacteriales</taxon>
        <taxon>Mycobacteriaceae</taxon>
        <taxon>Mycobacterium</taxon>
        <taxon>Mycobacterium ulcerans group</taxon>
    </lineage>
</organism>
<dbReference type="SUPFAM" id="SSF55447">
    <property type="entry name" value="CO dehydrogenase flavoprotein C-terminal domain-like"/>
    <property type="match status" value="1"/>
</dbReference>
<dbReference type="InterPro" id="IPR027051">
    <property type="entry name" value="XdhC_Rossmann_dom"/>
</dbReference>
<proteinExistence type="predicted"/>
<protein>
    <recommendedName>
        <fullName evidence="2">FAD-binding PCMH-type domain-containing protein</fullName>
    </recommendedName>
</protein>
<reference evidence="3 4" key="1">
    <citation type="journal article" date="2019" name="Emerg. Microbes Infect.">
        <title>Comprehensive subspecies identification of 175 nontuberculous mycobacteria species based on 7547 genomic profiles.</title>
        <authorList>
            <person name="Matsumoto Y."/>
            <person name="Kinjo T."/>
            <person name="Motooka D."/>
            <person name="Nabeya D."/>
            <person name="Jung N."/>
            <person name="Uechi K."/>
            <person name="Horii T."/>
            <person name="Iida T."/>
            <person name="Fujita J."/>
            <person name="Nakamura S."/>
        </authorList>
    </citation>
    <scope>NUCLEOTIDE SEQUENCE [LARGE SCALE GENOMIC DNA]</scope>
    <source>
        <strain evidence="3 4">JCM 12657</strain>
    </source>
</reference>
<dbReference type="GO" id="GO:0016491">
    <property type="term" value="F:oxidoreductase activity"/>
    <property type="evidence" value="ECO:0007669"/>
    <property type="project" value="UniProtKB-KW"/>
</dbReference>
<dbReference type="EMBL" id="AP022572">
    <property type="protein sequence ID" value="BBX57036.1"/>
    <property type="molecule type" value="Genomic_DNA"/>
</dbReference>
<dbReference type="InterPro" id="IPR005107">
    <property type="entry name" value="CO_DH_flav_C"/>
</dbReference>
<feature type="domain" description="FAD-binding PCMH-type" evidence="2">
    <location>
        <begin position="373"/>
        <end position="550"/>
    </location>
</feature>
<dbReference type="Gene3D" id="3.40.50.720">
    <property type="entry name" value="NAD(P)-binding Rossmann-like Domain"/>
    <property type="match status" value="1"/>
</dbReference>
<keyword evidence="1" id="KW-0560">Oxidoreductase</keyword>
<dbReference type="InterPro" id="IPR036683">
    <property type="entry name" value="CO_DH_flav_C_dom_sf"/>
</dbReference>
<evidence type="ECO:0000313" key="4">
    <source>
        <dbReference type="Proteomes" id="UP000467164"/>
    </source>
</evidence>
<dbReference type="Gene3D" id="3.30.43.10">
    <property type="entry name" value="Uridine Diphospho-n-acetylenolpyruvylglucosamine Reductase, domain 2"/>
    <property type="match status" value="1"/>
</dbReference>
<dbReference type="InterPro" id="IPR016167">
    <property type="entry name" value="FAD-bd_PCMH_sub1"/>
</dbReference>
<evidence type="ECO:0000313" key="3">
    <source>
        <dbReference type="EMBL" id="BBX57036.1"/>
    </source>
</evidence>
<sequence>MVVAPDGSVSGSVSGGCVERAVYESAGEVTRTGVPRLERYGVSDDDAFAVGLTCGGIIDIFIEAVSPATFPELVAVAEDIAANVPVAVATVIAHPDPQWVGRRLVVRTDPSRPTAGSLGSVRADAAVTDDARGLLALGRSEILEYGPDGQRRGEGMEIFVSSFAPRPRMLVFGAIDFAAALARQGSFLGYRVTVCDARAVFATRARFPTADEVVVEWPSRYLAAEVQAGAIDERTVICVLTHDPKFDVPVLEVALRLPRIGYIGAMGSRQTHDDRMSRLCAAGLTDAELSQLSSPIGLDLGARTPEETAVSIAADIIARRWGGGGRPLAETSGRIHRDLQVADDFEASAGQVQRLLNSILTAVSGGADTFDMQVPGSFEYERATSVDHAIGLLDRLGEGARLVAGGHSLLPMMKLRIANPEYLVDINDLAPELGYVITDPTLVRIGAMARHREILESEALAAVCPIFRDAELVIADPVVRNRGTLGGSLCQADPAEDLSTVCTVLDAVCLARGSSGEREIAIDEFQAGPYETTLAPSEMLVEVRIPVRHNTSSAYAKVERRVGDWAVTAAGAAVTLDNDTITAARVGLTAVNPDPAALAELAAALVGRPANEDTFAEAGRRAGQACEPVTDIRGTADYKRHLAAELTIRTLRSAVGRVRNQPAPEGN</sequence>
<name>A0A7I7LAH2_9MYCO</name>
<dbReference type="InterPro" id="IPR036318">
    <property type="entry name" value="FAD-bd_PCMH-like_sf"/>
</dbReference>
<dbReference type="PANTHER" id="PTHR30388:SF4">
    <property type="entry name" value="MOLYBDENUM COFACTOR INSERTION CHAPERONE PAOD"/>
    <property type="match status" value="1"/>
</dbReference>
<dbReference type="Gene3D" id="3.30.465.10">
    <property type="match status" value="1"/>
</dbReference>
<dbReference type="Pfam" id="PF02625">
    <property type="entry name" value="XdhC_CoxI"/>
    <property type="match status" value="2"/>
</dbReference>
<dbReference type="InterPro" id="IPR016169">
    <property type="entry name" value="FAD-bd_PCMH_sub2"/>
</dbReference>
<evidence type="ECO:0000256" key="1">
    <source>
        <dbReference type="ARBA" id="ARBA00023002"/>
    </source>
</evidence>
<dbReference type="Proteomes" id="UP000467164">
    <property type="component" value="Chromosome"/>
</dbReference>
<gene>
    <name evidence="3" type="ORF">MSHO_23810</name>
</gene>
<dbReference type="PROSITE" id="PS51387">
    <property type="entry name" value="FAD_PCMH"/>
    <property type="match status" value="1"/>
</dbReference>
<dbReference type="Pfam" id="PF03450">
    <property type="entry name" value="CO_deh_flav_C"/>
    <property type="match status" value="1"/>
</dbReference>
<dbReference type="PANTHER" id="PTHR30388">
    <property type="entry name" value="ALDEHYDE OXIDOREDUCTASE MOLYBDENUM COFACTOR ASSEMBLY PROTEIN"/>
    <property type="match status" value="1"/>
</dbReference>
<dbReference type="GO" id="GO:0071949">
    <property type="term" value="F:FAD binding"/>
    <property type="evidence" value="ECO:0007669"/>
    <property type="project" value="InterPro"/>
</dbReference>
<dbReference type="KEGG" id="msho:MSHO_23810"/>
<dbReference type="AlphaFoldDB" id="A0A7I7LAH2"/>
<dbReference type="Pfam" id="PF00941">
    <property type="entry name" value="FAD_binding_5"/>
    <property type="match status" value="1"/>
</dbReference>
<dbReference type="InterPro" id="IPR052698">
    <property type="entry name" value="MoCofactor_Util/Proc"/>
</dbReference>
<evidence type="ECO:0000259" key="2">
    <source>
        <dbReference type="PROSITE" id="PS51387"/>
    </source>
</evidence>
<dbReference type="SMART" id="SM01092">
    <property type="entry name" value="CO_deh_flav_C"/>
    <property type="match status" value="1"/>
</dbReference>
<dbReference type="Gene3D" id="3.30.390.50">
    <property type="entry name" value="CO dehydrogenase flavoprotein, C-terminal domain"/>
    <property type="match status" value="1"/>
</dbReference>
<keyword evidence="4" id="KW-1185">Reference proteome</keyword>
<dbReference type="InterPro" id="IPR003777">
    <property type="entry name" value="XdhC_CoxI"/>
</dbReference>